<evidence type="ECO:0000313" key="2">
    <source>
        <dbReference type="Proteomes" id="UP000694257"/>
    </source>
</evidence>
<keyword evidence="2" id="KW-1185">Reference proteome</keyword>
<protein>
    <recommendedName>
        <fullName evidence="3">DUF4241 domain-containing protein</fullName>
    </recommendedName>
</protein>
<dbReference type="Proteomes" id="UP000694257">
    <property type="component" value="Chromosome"/>
</dbReference>
<reference evidence="1 2" key="1">
    <citation type="submission" date="2021-07" db="EMBL/GenBank/DDBJ databases">
        <title>Whole Genome Sequence of Nocardia Iowensis.</title>
        <authorList>
            <person name="Lamm A."/>
            <person name="Collins-Fairclough A.M."/>
            <person name="Bunk B."/>
            <person name="Sproer C."/>
        </authorList>
    </citation>
    <scope>NUCLEOTIDE SEQUENCE [LARGE SCALE GENOMIC DNA]</scope>
    <source>
        <strain evidence="1 2">NRRL 5646</strain>
    </source>
</reference>
<evidence type="ECO:0008006" key="3">
    <source>
        <dbReference type="Google" id="ProtNLM"/>
    </source>
</evidence>
<proteinExistence type="predicted"/>
<evidence type="ECO:0000313" key="1">
    <source>
        <dbReference type="EMBL" id="QXN94628.1"/>
    </source>
</evidence>
<sequence length="237" mass="24887">MSTADGFYALSAGHAPRIGAPPDAANCARLAALTVRPLGRLTVLSGRLAAGDLASLGTQHVGPTPGRAGAGEIPVFGPIPVGAHPLRLTLAATLEHTHLIPAYLSMVFIDTPTDTIEPWIAEGGQSHNGAPADNFVSTDNDIVAMLDADVAERALDDPETLQRYRIGDRRIVTALNLSPPFTDSGENLILCRSGTGGGAYPVIASRDAEGNLTGLHIDFAIVGPVDRKQWWKGRHSH</sequence>
<name>A0ABX8RYA2_NOCIO</name>
<dbReference type="RefSeq" id="WP_218477256.1">
    <property type="nucleotide sequence ID" value="NZ_BAABJN010000015.1"/>
</dbReference>
<accession>A0ABX8RYA2</accession>
<organism evidence="1 2">
    <name type="scientific">Nocardia iowensis</name>
    <dbReference type="NCBI Taxonomy" id="204891"/>
    <lineage>
        <taxon>Bacteria</taxon>
        <taxon>Bacillati</taxon>
        <taxon>Actinomycetota</taxon>
        <taxon>Actinomycetes</taxon>
        <taxon>Mycobacteriales</taxon>
        <taxon>Nocardiaceae</taxon>
        <taxon>Nocardia</taxon>
    </lineage>
</organism>
<dbReference type="EMBL" id="CP078145">
    <property type="protein sequence ID" value="QXN94628.1"/>
    <property type="molecule type" value="Genomic_DNA"/>
</dbReference>
<gene>
    <name evidence="1" type="ORF">KV110_17185</name>
</gene>